<dbReference type="Pfam" id="PF02150">
    <property type="entry name" value="Zn_ribbon_RPB9"/>
    <property type="match status" value="1"/>
</dbReference>
<dbReference type="EMBL" id="RBNI01003750">
    <property type="protein sequence ID" value="RUP48068.1"/>
    <property type="molecule type" value="Genomic_DNA"/>
</dbReference>
<accession>A0A433DB49</accession>
<dbReference type="InterPro" id="IPR001529">
    <property type="entry name" value="Zn_ribbon_RPB9"/>
</dbReference>
<comment type="caution">
    <text evidence="2">The sequence shown here is derived from an EMBL/GenBank/DDBJ whole genome shotgun (WGS) entry which is preliminary data.</text>
</comment>
<dbReference type="GO" id="GO:0006351">
    <property type="term" value="P:DNA-templated transcription"/>
    <property type="evidence" value="ECO:0007669"/>
    <property type="project" value="InterPro"/>
</dbReference>
<evidence type="ECO:0000259" key="1">
    <source>
        <dbReference type="Pfam" id="PF02150"/>
    </source>
</evidence>
<keyword evidence="3" id="KW-1185">Reference proteome</keyword>
<dbReference type="AlphaFoldDB" id="A0A433DB49"/>
<evidence type="ECO:0000313" key="3">
    <source>
        <dbReference type="Proteomes" id="UP000268093"/>
    </source>
</evidence>
<reference evidence="2 3" key="1">
    <citation type="journal article" date="2018" name="New Phytol.">
        <title>Phylogenomics of Endogonaceae and evolution of mycorrhizas within Mucoromycota.</title>
        <authorList>
            <person name="Chang Y."/>
            <person name="Desiro A."/>
            <person name="Na H."/>
            <person name="Sandor L."/>
            <person name="Lipzen A."/>
            <person name="Clum A."/>
            <person name="Barry K."/>
            <person name="Grigoriev I.V."/>
            <person name="Martin F.M."/>
            <person name="Stajich J.E."/>
            <person name="Smith M.E."/>
            <person name="Bonito G."/>
            <person name="Spatafora J.W."/>
        </authorList>
    </citation>
    <scope>NUCLEOTIDE SEQUENCE [LARGE SCALE GENOMIC DNA]</scope>
    <source>
        <strain evidence="2 3">GMNB39</strain>
    </source>
</reference>
<organism evidence="2 3">
    <name type="scientific">Jimgerdemannia flammicorona</name>
    <dbReference type="NCBI Taxonomy" id="994334"/>
    <lineage>
        <taxon>Eukaryota</taxon>
        <taxon>Fungi</taxon>
        <taxon>Fungi incertae sedis</taxon>
        <taxon>Mucoromycota</taxon>
        <taxon>Mucoromycotina</taxon>
        <taxon>Endogonomycetes</taxon>
        <taxon>Endogonales</taxon>
        <taxon>Endogonaceae</taxon>
        <taxon>Jimgerdemannia</taxon>
    </lineage>
</organism>
<gene>
    <name evidence="2" type="ORF">BC936DRAFT_144998</name>
</gene>
<proteinExistence type="predicted"/>
<evidence type="ECO:0000313" key="2">
    <source>
        <dbReference type="EMBL" id="RUP48068.1"/>
    </source>
</evidence>
<protein>
    <recommendedName>
        <fullName evidence="1">DNA-directed RNA polymerase II subunit RPB9-like zinc ribbon domain-containing protein</fullName>
    </recommendedName>
</protein>
<feature type="domain" description="DNA-directed RNA polymerase II subunit RPB9-like zinc ribbon" evidence="1">
    <location>
        <begin position="1"/>
        <end position="28"/>
    </location>
</feature>
<dbReference type="Proteomes" id="UP000268093">
    <property type="component" value="Unassembled WGS sequence"/>
</dbReference>
<dbReference type="Gene3D" id="2.20.25.10">
    <property type="match status" value="1"/>
</dbReference>
<sequence length="113" mass="12914">MLYPKEDKINKRLLFACRNCQYEEEADNACVYRHEIRANHDPYRPQRRPDSREFWASLSLPPAVALPIHPFLRANLSNPPTSPHSPASRLLARAAATRKLFSSNPPPAVPTRK</sequence>
<name>A0A433DB49_9FUNG</name>
<dbReference type="SUPFAM" id="SSF57783">
    <property type="entry name" value="Zinc beta-ribbon"/>
    <property type="match status" value="1"/>
</dbReference>
<dbReference type="OrthoDB" id="282270at2759"/>